<dbReference type="KEGG" id="etr:ETAE_1285"/>
<accession>A0AAU8P6E4</accession>
<reference evidence="1 2" key="1">
    <citation type="journal article" date="2009" name="PLoS ONE">
        <title>Genome sequence of the versatile fish pathogen Edwardsiella tarda provides insights into its adaptation to broad host ranges and intracellular niches.</title>
        <authorList>
            <person name="Wang Q."/>
            <person name="Yang M."/>
            <person name="Xiao J."/>
            <person name="Wu H."/>
            <person name="Wang X."/>
            <person name="Lv Y."/>
            <person name="Xu L."/>
            <person name="Zheng H."/>
            <person name="Wang S."/>
            <person name="Zhao G."/>
            <person name="Liu Q."/>
            <person name="Zhang Y."/>
        </authorList>
    </citation>
    <scope>NUCLEOTIDE SEQUENCE [LARGE SCALE GENOMIC DNA]</scope>
    <source>
        <strain evidence="2">EIB202 / CCTCC M208068</strain>
    </source>
</reference>
<gene>
    <name evidence="1" type="ordered locus">ETAE_1285</name>
</gene>
<protein>
    <submittedName>
        <fullName evidence="1">Uncharacterized protein</fullName>
    </submittedName>
</protein>
<dbReference type="AlphaFoldDB" id="A0AAU8P6E4"/>
<dbReference type="EMBL" id="CP001135">
    <property type="protein sequence ID" value="ACY84128.1"/>
    <property type="molecule type" value="Genomic_DNA"/>
</dbReference>
<sequence>MKQVFFDKSTNDFFMEFNSVGSAEGSADQTLIRALSVRLLRSMR</sequence>
<dbReference type="Proteomes" id="UP000002634">
    <property type="component" value="Chromosome"/>
</dbReference>
<evidence type="ECO:0000313" key="2">
    <source>
        <dbReference type="Proteomes" id="UP000002634"/>
    </source>
</evidence>
<proteinExistence type="predicted"/>
<keyword evidence="2" id="KW-1185">Reference proteome</keyword>
<organism evidence="1 2">
    <name type="scientific">Edwardsiella piscicida</name>
    <dbReference type="NCBI Taxonomy" id="1263550"/>
    <lineage>
        <taxon>Bacteria</taxon>
        <taxon>Pseudomonadati</taxon>
        <taxon>Pseudomonadota</taxon>
        <taxon>Gammaproteobacteria</taxon>
        <taxon>Enterobacterales</taxon>
        <taxon>Hafniaceae</taxon>
        <taxon>Edwardsiella</taxon>
    </lineage>
</organism>
<evidence type="ECO:0000313" key="1">
    <source>
        <dbReference type="EMBL" id="ACY84128.1"/>
    </source>
</evidence>
<name>A0AAU8P6E4_EDWPI</name>